<dbReference type="InterPro" id="IPR029058">
    <property type="entry name" value="AB_hydrolase_fold"/>
</dbReference>
<keyword evidence="3 4" id="KW-0378">Hydrolase</keyword>
<keyword evidence="7" id="KW-1185">Reference proteome</keyword>
<comment type="similarity">
    <text evidence="1 4">Belongs to the type-B carboxylesterase/lipase family.</text>
</comment>
<feature type="chain" id="PRO_5015372109" description="Carboxylic ester hydrolase" evidence="4">
    <location>
        <begin position="38"/>
        <end position="534"/>
    </location>
</feature>
<evidence type="ECO:0000256" key="1">
    <source>
        <dbReference type="ARBA" id="ARBA00005964"/>
    </source>
</evidence>
<feature type="signal peptide" evidence="4">
    <location>
        <begin position="1"/>
        <end position="37"/>
    </location>
</feature>
<feature type="domain" description="Carboxylesterase type B" evidence="5">
    <location>
        <begin position="44"/>
        <end position="365"/>
    </location>
</feature>
<accession>A0A2T5MD84</accession>
<dbReference type="EC" id="3.1.1.-" evidence="4"/>
<sequence>MVMDDQTQQISRAQFLIRSAAALLVSVGTVLPFNATAADAAPEANVVRVDTGALRGANNIDVISFKNIPYAAPPVGDRRWRAPAPAAAWTDVRDASQYGNDCMQNRMSWDKTTSKQPLSEDCLNLNVWAPASATPASKLPVMVWVHGGGFVSGSGTAAVMDGSALVSRGVIVVTFNYRLARFGFFAHPALSAESPDGALANYGFMDQIAALQWIKRNIKAFGGNPDNVTVFGQSAGGDSINNLMLAGPAKGLFQKAIVMSGGGRTVWKSLRDDGPSGPSAESIGQAFATSAGLAKGKDDAAALRAIPASKIQGSISLLNPEAKTYTGPILDGKIVTSSVADGFAAGKQAKVPYLVGSTSNELGFLPGIFLKPMSKPLVEKLGDDLDKIVDAYGSRDVFDVSIVSDVTFVEPARYLAASASSVQPTYLYRFSYVSEAKSKGSKGAAHATDIPYIFGNLAATGDKVSDADRQAAKVLQDYFTAFAKTGVPNVAGQAAWPAYTKKDDKLLEFSDKGAAVAAAATPAVEALTLHFSKR</sequence>
<keyword evidence="4" id="KW-0732">Signal</keyword>
<dbReference type="PROSITE" id="PS00122">
    <property type="entry name" value="CARBOXYLESTERASE_B_1"/>
    <property type="match status" value="1"/>
</dbReference>
<dbReference type="InterPro" id="IPR019826">
    <property type="entry name" value="Carboxylesterase_B_AS"/>
</dbReference>
<evidence type="ECO:0000256" key="3">
    <source>
        <dbReference type="ARBA" id="ARBA00022801"/>
    </source>
</evidence>
<reference evidence="6 7" key="1">
    <citation type="submission" date="2018-04" db="EMBL/GenBank/DDBJ databases">
        <title>Novel species isolated from glacier.</title>
        <authorList>
            <person name="Liu Q."/>
            <person name="Xin Y.-H."/>
        </authorList>
    </citation>
    <scope>NUCLEOTIDE SEQUENCE [LARGE SCALE GENOMIC DNA]</scope>
    <source>
        <strain evidence="6 7">GT1R17</strain>
    </source>
</reference>
<name>A0A2T5MD84_9GAMM</name>
<comment type="caution">
    <text evidence="6">The sequence shown here is derived from an EMBL/GenBank/DDBJ whole genome shotgun (WGS) entry which is preliminary data.</text>
</comment>
<dbReference type="PROSITE" id="PS01173">
    <property type="entry name" value="LIPASE_GDXG_HIS"/>
    <property type="match status" value="1"/>
</dbReference>
<proteinExistence type="inferred from homology"/>
<dbReference type="InterPro" id="IPR002168">
    <property type="entry name" value="Lipase_GDXG_HIS_AS"/>
</dbReference>
<dbReference type="AlphaFoldDB" id="A0A2T5MD84"/>
<dbReference type="Gene3D" id="3.40.50.1820">
    <property type="entry name" value="alpha/beta hydrolase"/>
    <property type="match status" value="1"/>
</dbReference>
<comment type="similarity">
    <text evidence="2">Belongs to the 'GDXG' lipolytic enzyme family.</text>
</comment>
<dbReference type="InterPro" id="IPR002018">
    <property type="entry name" value="CarbesteraseB"/>
</dbReference>
<dbReference type="InterPro" id="IPR050309">
    <property type="entry name" value="Type-B_Carboxylest/Lipase"/>
</dbReference>
<dbReference type="EMBL" id="QANS01000005">
    <property type="protein sequence ID" value="PTU30532.1"/>
    <property type="molecule type" value="Genomic_DNA"/>
</dbReference>
<evidence type="ECO:0000313" key="7">
    <source>
        <dbReference type="Proteomes" id="UP000244248"/>
    </source>
</evidence>
<dbReference type="Pfam" id="PF00135">
    <property type="entry name" value="COesterase"/>
    <property type="match status" value="2"/>
</dbReference>
<evidence type="ECO:0000256" key="2">
    <source>
        <dbReference type="ARBA" id="ARBA00010515"/>
    </source>
</evidence>
<evidence type="ECO:0000259" key="5">
    <source>
        <dbReference type="Pfam" id="PF00135"/>
    </source>
</evidence>
<evidence type="ECO:0000256" key="4">
    <source>
        <dbReference type="RuleBase" id="RU361235"/>
    </source>
</evidence>
<organism evidence="6 7">
    <name type="scientific">Stenotrophobium rhamnosiphilum</name>
    <dbReference type="NCBI Taxonomy" id="2029166"/>
    <lineage>
        <taxon>Bacteria</taxon>
        <taxon>Pseudomonadati</taxon>
        <taxon>Pseudomonadota</taxon>
        <taxon>Gammaproteobacteria</taxon>
        <taxon>Nevskiales</taxon>
        <taxon>Nevskiaceae</taxon>
        <taxon>Stenotrophobium</taxon>
    </lineage>
</organism>
<gene>
    <name evidence="6" type="ORF">CJD38_13560</name>
</gene>
<dbReference type="PANTHER" id="PTHR11559">
    <property type="entry name" value="CARBOXYLESTERASE"/>
    <property type="match status" value="1"/>
</dbReference>
<dbReference type="Proteomes" id="UP000244248">
    <property type="component" value="Unassembled WGS sequence"/>
</dbReference>
<evidence type="ECO:0000313" key="6">
    <source>
        <dbReference type="EMBL" id="PTU30532.1"/>
    </source>
</evidence>
<dbReference type="GO" id="GO:0016787">
    <property type="term" value="F:hydrolase activity"/>
    <property type="evidence" value="ECO:0007669"/>
    <property type="project" value="UniProtKB-KW"/>
</dbReference>
<protein>
    <recommendedName>
        <fullName evidence="4">Carboxylic ester hydrolase</fullName>
        <ecNumber evidence="4">3.1.1.-</ecNumber>
    </recommendedName>
</protein>
<feature type="domain" description="Carboxylesterase type B" evidence="5">
    <location>
        <begin position="401"/>
        <end position="514"/>
    </location>
</feature>
<dbReference type="SUPFAM" id="SSF53474">
    <property type="entry name" value="alpha/beta-Hydrolases"/>
    <property type="match status" value="1"/>
</dbReference>